<name>A0A371PBR7_9ACTN</name>
<dbReference type="RefSeq" id="WP_119703487.1">
    <property type="nucleotide sequence ID" value="NZ_JBHSOI010000001.1"/>
</dbReference>
<dbReference type="PANTHER" id="PTHR34187">
    <property type="entry name" value="FGR18P"/>
    <property type="match status" value="1"/>
</dbReference>
<evidence type="ECO:0000256" key="1">
    <source>
        <dbReference type="ARBA" id="ARBA00004651"/>
    </source>
</evidence>
<protein>
    <submittedName>
        <fullName evidence="8">DUF202 domain-containing protein</fullName>
    </submittedName>
</protein>
<dbReference type="OrthoDB" id="582337at2"/>
<feature type="transmembrane region" description="Helical" evidence="6">
    <location>
        <begin position="55"/>
        <end position="75"/>
    </location>
</feature>
<feature type="transmembrane region" description="Helical" evidence="6">
    <location>
        <begin position="29"/>
        <end position="49"/>
    </location>
</feature>
<evidence type="ECO:0000256" key="5">
    <source>
        <dbReference type="ARBA" id="ARBA00023136"/>
    </source>
</evidence>
<keyword evidence="5 6" id="KW-0472">Membrane</keyword>
<dbReference type="InterPro" id="IPR052053">
    <property type="entry name" value="IM_YidH-like"/>
</dbReference>
<dbReference type="EMBL" id="QUBR01000001">
    <property type="protein sequence ID" value="REK73375.1"/>
    <property type="molecule type" value="Genomic_DNA"/>
</dbReference>
<comment type="caution">
    <text evidence="8">The sequence shown here is derived from an EMBL/GenBank/DDBJ whole genome shotgun (WGS) entry which is preliminary data.</text>
</comment>
<accession>A0A371PBR7</accession>
<evidence type="ECO:0000259" key="7">
    <source>
        <dbReference type="Pfam" id="PF02656"/>
    </source>
</evidence>
<evidence type="ECO:0000313" key="9">
    <source>
        <dbReference type="Proteomes" id="UP000265581"/>
    </source>
</evidence>
<evidence type="ECO:0000313" key="8">
    <source>
        <dbReference type="EMBL" id="REK73375.1"/>
    </source>
</evidence>
<dbReference type="Pfam" id="PF02656">
    <property type="entry name" value="DUF202"/>
    <property type="match status" value="1"/>
</dbReference>
<keyword evidence="2" id="KW-1003">Cell membrane</keyword>
<evidence type="ECO:0000256" key="3">
    <source>
        <dbReference type="ARBA" id="ARBA00022692"/>
    </source>
</evidence>
<keyword evidence="4 6" id="KW-1133">Transmembrane helix</keyword>
<dbReference type="GO" id="GO:0005886">
    <property type="term" value="C:plasma membrane"/>
    <property type="evidence" value="ECO:0007669"/>
    <property type="project" value="UniProtKB-SubCell"/>
</dbReference>
<feature type="transmembrane region" description="Helical" evidence="6">
    <location>
        <begin position="96"/>
        <end position="122"/>
    </location>
</feature>
<comment type="subcellular location">
    <subcellularLocation>
        <location evidence="1">Cell membrane</location>
        <topology evidence="1">Multi-pass membrane protein</topology>
    </subcellularLocation>
</comment>
<dbReference type="InterPro" id="IPR003807">
    <property type="entry name" value="DUF202"/>
</dbReference>
<evidence type="ECO:0000256" key="2">
    <source>
        <dbReference type="ARBA" id="ARBA00022475"/>
    </source>
</evidence>
<gene>
    <name evidence="8" type="ORF">DX116_07435</name>
</gene>
<proteinExistence type="predicted"/>
<dbReference type="AlphaFoldDB" id="A0A371PBR7"/>
<organism evidence="8 9">
    <name type="scientific">Aeromicrobium endophyticum</name>
    <dbReference type="NCBI Taxonomy" id="2292704"/>
    <lineage>
        <taxon>Bacteria</taxon>
        <taxon>Bacillati</taxon>
        <taxon>Actinomycetota</taxon>
        <taxon>Actinomycetes</taxon>
        <taxon>Propionibacteriales</taxon>
        <taxon>Nocardioidaceae</taxon>
        <taxon>Aeromicrobium</taxon>
    </lineage>
</organism>
<evidence type="ECO:0000256" key="6">
    <source>
        <dbReference type="SAM" id="Phobius"/>
    </source>
</evidence>
<sequence>MTDPRFPRRVFGEGEEPDARFTLANERTFLAWVRTALALLAGAVAVHAPAVALDAWVKVAASLVLLVAAALAIGLSWRRWQEVELAIRTGRPLPGFAGPALIAAVLGVLIVAVGAGVVVVALR</sequence>
<keyword evidence="3 6" id="KW-0812">Transmembrane</keyword>
<dbReference type="Proteomes" id="UP000265581">
    <property type="component" value="Unassembled WGS sequence"/>
</dbReference>
<reference evidence="8 9" key="1">
    <citation type="submission" date="2018-08" db="EMBL/GenBank/DDBJ databases">
        <title>Aeromicrobium sp. M2KJ-4, whole genome shotgun sequence.</title>
        <authorList>
            <person name="Tuo L."/>
        </authorList>
    </citation>
    <scope>NUCLEOTIDE SEQUENCE [LARGE SCALE GENOMIC DNA]</scope>
    <source>
        <strain evidence="8 9">M2KJ-4</strain>
    </source>
</reference>
<feature type="domain" description="DUF202" evidence="7">
    <location>
        <begin position="20"/>
        <end position="84"/>
    </location>
</feature>
<evidence type="ECO:0000256" key="4">
    <source>
        <dbReference type="ARBA" id="ARBA00022989"/>
    </source>
</evidence>
<keyword evidence="9" id="KW-1185">Reference proteome</keyword>
<dbReference type="PANTHER" id="PTHR34187:SF2">
    <property type="entry name" value="DUF202 DOMAIN-CONTAINING PROTEIN"/>
    <property type="match status" value="1"/>
</dbReference>